<comment type="caution">
    <text evidence="3">The sequence shown here is derived from an EMBL/GenBank/DDBJ whole genome shotgun (WGS) entry which is preliminary data.</text>
</comment>
<name>A0ABY1KEB8_9BACL</name>
<evidence type="ECO:0000259" key="2">
    <source>
        <dbReference type="SMART" id="SM00646"/>
    </source>
</evidence>
<dbReference type="SMART" id="SM00646">
    <property type="entry name" value="Ami_3"/>
    <property type="match status" value="1"/>
</dbReference>
<dbReference type="Pfam" id="PF01520">
    <property type="entry name" value="Amidase_3"/>
    <property type="match status" value="1"/>
</dbReference>
<dbReference type="SUPFAM" id="SSF53187">
    <property type="entry name" value="Zn-dependent exopeptidases"/>
    <property type="match status" value="1"/>
</dbReference>
<proteinExistence type="predicted"/>
<protein>
    <submittedName>
        <fullName evidence="3">N-acetylmuramoyl-L-alanine amidase</fullName>
    </submittedName>
</protein>
<feature type="domain" description="MurNAc-LAA" evidence="2">
    <location>
        <begin position="129"/>
        <end position="230"/>
    </location>
</feature>
<dbReference type="Proteomes" id="UP000186666">
    <property type="component" value="Unassembled WGS sequence"/>
</dbReference>
<dbReference type="InterPro" id="IPR050695">
    <property type="entry name" value="N-acetylmuramoyl_amidase_3"/>
</dbReference>
<accession>A0ABY1KEB8</accession>
<evidence type="ECO:0000313" key="4">
    <source>
        <dbReference type="Proteomes" id="UP000186666"/>
    </source>
</evidence>
<sequence length="236" mass="26221">MITNPWKKYLLVLILTVGSLCSPQLYLSSIFAAPALDPEHPAFPKEILLIDAGHGGIDGGTSFHEILEKDINLSIAKKVFLLLRSKGFEAVLNRSGDYALSDDNHWLNNSSRHTRDLAQRKELSRIVPTKVVVSLHVNWGKRASNQGPLVLYQNEGRSFILANEIQAQLNPLYATQHQPVYGKPYYILNYVKDPAVIVEMGFLSNAEDRAMLCNPRKQLAIAEAIVAGIIGYLTVT</sequence>
<dbReference type="Gene3D" id="3.40.630.40">
    <property type="entry name" value="Zn-dependent exopeptidases"/>
    <property type="match status" value="1"/>
</dbReference>
<reference evidence="3 4" key="1">
    <citation type="submission" date="2017-01" db="EMBL/GenBank/DDBJ databases">
        <authorList>
            <person name="Varghese N."/>
            <person name="Submissions S."/>
        </authorList>
    </citation>
    <scope>NUCLEOTIDE SEQUENCE [LARGE SCALE GENOMIC DNA]</scope>
    <source>
        <strain evidence="3 4">ATCC 23464</strain>
    </source>
</reference>
<dbReference type="InterPro" id="IPR002508">
    <property type="entry name" value="MurNAc-LAA_cat"/>
</dbReference>
<dbReference type="RefSeq" id="WP_068591687.1">
    <property type="nucleotide sequence ID" value="NZ_FTNK01000037.1"/>
</dbReference>
<dbReference type="EMBL" id="FTNK01000037">
    <property type="protein sequence ID" value="SIR70279.1"/>
    <property type="molecule type" value="Genomic_DNA"/>
</dbReference>
<keyword evidence="4" id="KW-1185">Reference proteome</keyword>
<evidence type="ECO:0000313" key="3">
    <source>
        <dbReference type="EMBL" id="SIR70279.1"/>
    </source>
</evidence>
<dbReference type="PANTHER" id="PTHR30404">
    <property type="entry name" value="N-ACETYLMURAMOYL-L-ALANINE AMIDASE"/>
    <property type="match status" value="1"/>
</dbReference>
<organism evidence="3 4">
    <name type="scientific">Paenibacillus macquariensis</name>
    <dbReference type="NCBI Taxonomy" id="948756"/>
    <lineage>
        <taxon>Bacteria</taxon>
        <taxon>Bacillati</taxon>
        <taxon>Bacillota</taxon>
        <taxon>Bacilli</taxon>
        <taxon>Bacillales</taxon>
        <taxon>Paenibacillaceae</taxon>
        <taxon>Paenibacillus</taxon>
    </lineage>
</organism>
<dbReference type="PANTHER" id="PTHR30404:SF0">
    <property type="entry name" value="N-ACETYLMURAMOYL-L-ALANINE AMIDASE AMIC"/>
    <property type="match status" value="1"/>
</dbReference>
<keyword evidence="1" id="KW-0378">Hydrolase</keyword>
<gene>
    <name evidence="3" type="ORF">SAMN05421578_13710</name>
</gene>
<dbReference type="CDD" id="cd02696">
    <property type="entry name" value="MurNAc-LAA"/>
    <property type="match status" value="1"/>
</dbReference>
<evidence type="ECO:0000256" key="1">
    <source>
        <dbReference type="ARBA" id="ARBA00022801"/>
    </source>
</evidence>